<dbReference type="Proteomes" id="UP001209878">
    <property type="component" value="Unassembled WGS sequence"/>
</dbReference>
<dbReference type="GO" id="GO:0005739">
    <property type="term" value="C:mitochondrion"/>
    <property type="evidence" value="ECO:0007669"/>
    <property type="project" value="InterPro"/>
</dbReference>
<dbReference type="PANTHER" id="PTHR34561">
    <property type="entry name" value="NADH DEHYDROGENASE [UBIQUINONE] 1 ALPHA SUBCOMPLEX ASSEMBLY FACTOR 8"/>
    <property type="match status" value="1"/>
</dbReference>
<comment type="caution">
    <text evidence="1">The sequence shown here is derived from an EMBL/GenBank/DDBJ whole genome shotgun (WGS) entry which is preliminary data.</text>
</comment>
<proteinExistence type="predicted"/>
<dbReference type="InterPro" id="IPR034595">
    <property type="entry name" value="NDUFAF8"/>
</dbReference>
<dbReference type="GO" id="GO:0032981">
    <property type="term" value="P:mitochondrial respiratory chain complex I assembly"/>
    <property type="evidence" value="ECO:0007669"/>
    <property type="project" value="InterPro"/>
</dbReference>
<dbReference type="EMBL" id="JAODUO010000503">
    <property type="protein sequence ID" value="KAK2179247.1"/>
    <property type="molecule type" value="Genomic_DNA"/>
</dbReference>
<protein>
    <submittedName>
        <fullName evidence="1">Uncharacterized protein</fullName>
    </submittedName>
</protein>
<keyword evidence="2" id="KW-1185">Reference proteome</keyword>
<dbReference type="AlphaFoldDB" id="A0AAD9KX87"/>
<evidence type="ECO:0000313" key="2">
    <source>
        <dbReference type="Proteomes" id="UP001209878"/>
    </source>
</evidence>
<accession>A0AAD9KX87</accession>
<gene>
    <name evidence="1" type="ORF">NP493_503g02049</name>
</gene>
<evidence type="ECO:0000313" key="1">
    <source>
        <dbReference type="EMBL" id="KAK2179247.1"/>
    </source>
</evidence>
<sequence length="66" mass="7269">MDKAAPAVQAAKRRMLHFPRALGECSAQGSVYAKCVAVHPNIKAGDCLTEFQTFKDCFTKALKKLR</sequence>
<dbReference type="PANTHER" id="PTHR34561:SF1">
    <property type="entry name" value="NADH DEHYDROGENASE [UBIQUINONE] 1 ALPHA SUBCOMPLEX ASSEMBLY FACTOR 8"/>
    <property type="match status" value="1"/>
</dbReference>
<name>A0AAD9KX87_RIDPI</name>
<organism evidence="1 2">
    <name type="scientific">Ridgeia piscesae</name>
    <name type="common">Tubeworm</name>
    <dbReference type="NCBI Taxonomy" id="27915"/>
    <lineage>
        <taxon>Eukaryota</taxon>
        <taxon>Metazoa</taxon>
        <taxon>Spiralia</taxon>
        <taxon>Lophotrochozoa</taxon>
        <taxon>Annelida</taxon>
        <taxon>Polychaeta</taxon>
        <taxon>Sedentaria</taxon>
        <taxon>Canalipalpata</taxon>
        <taxon>Sabellida</taxon>
        <taxon>Siboglinidae</taxon>
        <taxon>Ridgeia</taxon>
    </lineage>
</organism>
<reference evidence="1" key="1">
    <citation type="journal article" date="2023" name="Mol. Biol. Evol.">
        <title>Third-Generation Sequencing Reveals the Adaptive Role of the Epigenome in Three Deep-Sea Polychaetes.</title>
        <authorList>
            <person name="Perez M."/>
            <person name="Aroh O."/>
            <person name="Sun Y."/>
            <person name="Lan Y."/>
            <person name="Juniper S.K."/>
            <person name="Young C.R."/>
            <person name="Angers B."/>
            <person name="Qian P.Y."/>
        </authorList>
    </citation>
    <scope>NUCLEOTIDE SEQUENCE</scope>
    <source>
        <strain evidence="1">R07B-5</strain>
    </source>
</reference>